<dbReference type="EMBL" id="JABBGF010000005">
    <property type="protein sequence ID" value="NML59472.1"/>
    <property type="molecule type" value="Genomic_DNA"/>
</dbReference>
<dbReference type="Proteomes" id="UP000552615">
    <property type="component" value="Unassembled WGS sequence"/>
</dbReference>
<dbReference type="InterPro" id="IPR037401">
    <property type="entry name" value="SnoaL-like"/>
</dbReference>
<protein>
    <submittedName>
        <fullName evidence="2">Nuclear transport factor 2 family protein</fullName>
    </submittedName>
</protein>
<dbReference type="RefSeq" id="WP_169232783.1">
    <property type="nucleotide sequence ID" value="NZ_JABBGF010000005.1"/>
</dbReference>
<evidence type="ECO:0000313" key="3">
    <source>
        <dbReference type="Proteomes" id="UP000552615"/>
    </source>
</evidence>
<reference evidence="2 3" key="1">
    <citation type="submission" date="2020-04" db="EMBL/GenBank/DDBJ databases">
        <title>Chryseobacterium sp. RJ-7-14 sp. nov., isolated from Jeju soil.</title>
        <authorList>
            <person name="Dahal R.H."/>
            <person name="Chaudhary D.K."/>
        </authorList>
    </citation>
    <scope>NUCLEOTIDE SEQUENCE [LARGE SCALE GENOMIC DNA]</scope>
    <source>
        <strain evidence="2 3">RJ-7-14</strain>
    </source>
</reference>
<dbReference type="Gene3D" id="3.10.450.50">
    <property type="match status" value="1"/>
</dbReference>
<sequence>MSIQENIRNAAQATFKNHLEFLSSGQIEKWVDLFDENGILEFPYGPADFPKLVKGKKELYEYMKNFPKHFLVSFENLHFHATESPNLVIAEFTSNGKAISTGKPYNQQYISVVTTDDRGMILKYVDFWNPMVALEAINAPLSNFVNE</sequence>
<dbReference type="AlphaFoldDB" id="A0A7Y0FKR0"/>
<keyword evidence="3" id="KW-1185">Reference proteome</keyword>
<dbReference type="InterPro" id="IPR032710">
    <property type="entry name" value="NTF2-like_dom_sf"/>
</dbReference>
<evidence type="ECO:0000259" key="1">
    <source>
        <dbReference type="Pfam" id="PF12680"/>
    </source>
</evidence>
<organism evidence="2 3">
    <name type="scientific">Chryseobacterium cheonjiense</name>
    <dbReference type="NCBI Taxonomy" id="2728845"/>
    <lineage>
        <taxon>Bacteria</taxon>
        <taxon>Pseudomonadati</taxon>
        <taxon>Bacteroidota</taxon>
        <taxon>Flavobacteriia</taxon>
        <taxon>Flavobacteriales</taxon>
        <taxon>Weeksellaceae</taxon>
        <taxon>Chryseobacterium group</taxon>
        <taxon>Chryseobacterium</taxon>
    </lineage>
</organism>
<comment type="caution">
    <text evidence="2">The sequence shown here is derived from an EMBL/GenBank/DDBJ whole genome shotgun (WGS) entry which is preliminary data.</text>
</comment>
<feature type="domain" description="SnoaL-like" evidence="1">
    <location>
        <begin position="17"/>
        <end position="121"/>
    </location>
</feature>
<gene>
    <name evidence="2" type="ORF">HHL20_19290</name>
</gene>
<proteinExistence type="predicted"/>
<evidence type="ECO:0000313" key="2">
    <source>
        <dbReference type="EMBL" id="NML59472.1"/>
    </source>
</evidence>
<accession>A0A7Y0FKR0</accession>
<name>A0A7Y0FKR0_9FLAO</name>
<dbReference type="SUPFAM" id="SSF54427">
    <property type="entry name" value="NTF2-like"/>
    <property type="match status" value="1"/>
</dbReference>
<dbReference type="Pfam" id="PF12680">
    <property type="entry name" value="SnoaL_2"/>
    <property type="match status" value="1"/>
</dbReference>